<name>A0A0B6AX54_PRIM2</name>
<keyword evidence="5" id="KW-0472">Membrane</keyword>
<protein>
    <submittedName>
        <fullName evidence="7">D-galactonate transporter family protein</fullName>
    </submittedName>
</protein>
<keyword evidence="4" id="KW-1133">Transmembrane helix</keyword>
<dbReference type="KEGG" id="bmeg:BG04_581"/>
<dbReference type="InterPro" id="IPR000849">
    <property type="entry name" value="Sugar_P_transporter"/>
</dbReference>
<dbReference type="Proteomes" id="UP000031829">
    <property type="component" value="Chromosome"/>
</dbReference>
<dbReference type="Pfam" id="PF07690">
    <property type="entry name" value="MFS_1"/>
    <property type="match status" value="1"/>
</dbReference>
<dbReference type="SUPFAM" id="SSF103473">
    <property type="entry name" value="MFS general substrate transporter"/>
    <property type="match status" value="1"/>
</dbReference>
<evidence type="ECO:0000313" key="8">
    <source>
        <dbReference type="Proteomes" id="UP000031829"/>
    </source>
</evidence>
<dbReference type="InterPro" id="IPR011701">
    <property type="entry name" value="MFS"/>
</dbReference>
<dbReference type="RefSeq" id="WP_034649896.1">
    <property type="nucleotide sequence ID" value="NZ_BCVB01000012.1"/>
</dbReference>
<dbReference type="InterPro" id="IPR020846">
    <property type="entry name" value="MFS_dom"/>
</dbReference>
<dbReference type="HOGENOM" id="CLU_001265_5_1_9"/>
<dbReference type="GeneID" id="93644081"/>
<dbReference type="EMBL" id="CP009920">
    <property type="protein sequence ID" value="AJI25298.1"/>
    <property type="molecule type" value="Genomic_DNA"/>
</dbReference>
<dbReference type="InterPro" id="IPR036259">
    <property type="entry name" value="MFS_trans_sf"/>
</dbReference>
<comment type="subcellular location">
    <subcellularLocation>
        <location evidence="1">Cell membrane</location>
        <topology evidence="1">Multi-pass membrane protein</topology>
    </subcellularLocation>
</comment>
<dbReference type="InterPro" id="IPR050382">
    <property type="entry name" value="MFS_Na/Anion_cotransporter"/>
</dbReference>
<evidence type="ECO:0000256" key="2">
    <source>
        <dbReference type="ARBA" id="ARBA00022448"/>
    </source>
</evidence>
<reference evidence="7 8" key="1">
    <citation type="journal article" date="2015" name="Genome Announc.">
        <title>Complete genome sequences for 35 biothreat assay-relevant bacillus species.</title>
        <authorList>
            <person name="Johnson S.L."/>
            <person name="Daligault H.E."/>
            <person name="Davenport K.W."/>
            <person name="Jaissle J."/>
            <person name="Frey K.G."/>
            <person name="Ladner J.T."/>
            <person name="Broomall S.M."/>
            <person name="Bishop-Lilly K.A."/>
            <person name="Bruce D.C."/>
            <person name="Gibbons H.S."/>
            <person name="Coyne S.R."/>
            <person name="Lo C.C."/>
            <person name="Meincke L."/>
            <person name="Munk A.C."/>
            <person name="Koroleva G.I."/>
            <person name="Rosenzweig C.N."/>
            <person name="Palacios G.F."/>
            <person name="Redden C.L."/>
            <person name="Minogue T.D."/>
            <person name="Chain P.S."/>
        </authorList>
    </citation>
    <scope>NUCLEOTIDE SEQUENCE [LARGE SCALE GENOMIC DNA]</scope>
    <source>
        <strain evidence="8">ATCC 14581 / DSM 32 / JCM 2506 / NBRC 15308 / NCIMB 9376 / NCTC 10342 / NRRL B-14308 / VKM B-512</strain>
    </source>
</reference>
<keyword evidence="3" id="KW-0812">Transmembrane</keyword>
<dbReference type="Gene3D" id="1.20.1250.20">
    <property type="entry name" value="MFS general substrate transporter like domains"/>
    <property type="match status" value="2"/>
</dbReference>
<dbReference type="GO" id="GO:0005886">
    <property type="term" value="C:plasma membrane"/>
    <property type="evidence" value="ECO:0007669"/>
    <property type="project" value="UniProtKB-SubCell"/>
</dbReference>
<dbReference type="CDD" id="cd17319">
    <property type="entry name" value="MFS_ExuT_GudP_like"/>
    <property type="match status" value="1"/>
</dbReference>
<proteinExistence type="predicted"/>
<evidence type="ECO:0000256" key="3">
    <source>
        <dbReference type="ARBA" id="ARBA00022692"/>
    </source>
</evidence>
<feature type="domain" description="Major facilitator superfamily (MFS) profile" evidence="6">
    <location>
        <begin position="15"/>
        <end position="424"/>
    </location>
</feature>
<organism evidence="7 8">
    <name type="scientific">Priestia megaterium (strain ATCC 14581 / DSM 32 / CCUG 1817 / JCM 2506 / NBRC 15308 / NCIMB 9376 / NCTC 10342 / NRRL B-14308 / VKM B-512 / Ford 19)</name>
    <name type="common">Bacillus megaterium</name>
    <dbReference type="NCBI Taxonomy" id="1348623"/>
    <lineage>
        <taxon>Bacteria</taxon>
        <taxon>Bacillati</taxon>
        <taxon>Bacillota</taxon>
        <taxon>Bacilli</taxon>
        <taxon>Bacillales</taxon>
        <taxon>Bacillaceae</taxon>
        <taxon>Priestia</taxon>
    </lineage>
</organism>
<evidence type="ECO:0000256" key="1">
    <source>
        <dbReference type="ARBA" id="ARBA00004651"/>
    </source>
</evidence>
<gene>
    <name evidence="7" type="ORF">BG04_581</name>
</gene>
<evidence type="ECO:0000256" key="5">
    <source>
        <dbReference type="ARBA" id="ARBA00023136"/>
    </source>
</evidence>
<dbReference type="PROSITE" id="PS50850">
    <property type="entry name" value="MFS"/>
    <property type="match status" value="1"/>
</dbReference>
<evidence type="ECO:0000259" key="6">
    <source>
        <dbReference type="PROSITE" id="PS50850"/>
    </source>
</evidence>
<dbReference type="AlphaFoldDB" id="A0A0B6AX54"/>
<accession>A0A0B6AX54</accession>
<evidence type="ECO:0000256" key="4">
    <source>
        <dbReference type="ARBA" id="ARBA00022989"/>
    </source>
</evidence>
<keyword evidence="2" id="KW-0813">Transport</keyword>
<dbReference type="PANTHER" id="PTHR11662:SF333">
    <property type="entry name" value="D-GALACTONATE TRANSPORTER"/>
    <property type="match status" value="1"/>
</dbReference>
<evidence type="ECO:0000313" key="7">
    <source>
        <dbReference type="EMBL" id="AJI25298.1"/>
    </source>
</evidence>
<sequence>MKGYSEKPTRVRFRVLAFIFVSVVINYMDRSNISVAATAMSKDLKLSSVELGLIFSAFGWAYAALQIPGGVMADRFGARVTYTVSLITWSIVTLLQGFTKGFVSLFGLRLATGAFEAPAFPTNNKVVTSWFPNQERASAIAFYTSGQFAGLAFLTPTLVTIQHFLGWRGLFITTGIIGIAWGIIWYIFYRDPSQHSKVNKAELQHIEEGGGLVKSADKKGERAKFEWGNLKEAFSHRKLWGIYLGQFAVNSTLWFFLTWFPTYLVKYRGLDFLKSGFLASAPFLAAFVGVLLSGFVSDALVKKGVSLGIARKTPIIVGLLLSTSIIGANYVNSTSLIIMFMAIAFFGNGLASITWVFVSTLAPKHLVGLTGGVFNFIGGLASIIVPIVIGFLAKGGNFAPALVFIAALALLGALSYIFLVGKVERIKVVKDEKLNRDIV</sequence>
<dbReference type="NCBIfam" id="TIGR00893">
    <property type="entry name" value="2A0114"/>
    <property type="match status" value="1"/>
</dbReference>
<dbReference type="PIRSF" id="PIRSF002808">
    <property type="entry name" value="Hexose_phosphate_transp"/>
    <property type="match status" value="1"/>
</dbReference>
<dbReference type="GO" id="GO:0022857">
    <property type="term" value="F:transmembrane transporter activity"/>
    <property type="evidence" value="ECO:0007669"/>
    <property type="project" value="InterPro"/>
</dbReference>
<dbReference type="PANTHER" id="PTHR11662">
    <property type="entry name" value="SOLUTE CARRIER FAMILY 17"/>
    <property type="match status" value="1"/>
</dbReference>